<evidence type="ECO:0000256" key="2">
    <source>
        <dbReference type="ARBA" id="ARBA00022679"/>
    </source>
</evidence>
<dbReference type="InterPro" id="IPR012340">
    <property type="entry name" value="NA-bd_OB-fold"/>
</dbReference>
<dbReference type="PROSITE" id="PS50926">
    <property type="entry name" value="TRAM"/>
    <property type="match status" value="1"/>
</dbReference>
<dbReference type="SUPFAM" id="SSF53335">
    <property type="entry name" value="S-adenosyl-L-methionine-dependent methyltransferases"/>
    <property type="match status" value="1"/>
</dbReference>
<dbReference type="OrthoDB" id="9804590at2"/>
<proteinExistence type="inferred from homology"/>
<dbReference type="AlphaFoldDB" id="A0A4Q9V187"/>
<dbReference type="Gene3D" id="3.40.50.150">
    <property type="entry name" value="Vaccinia Virus protein VP39"/>
    <property type="match status" value="1"/>
</dbReference>
<feature type="active site" description="Nucleophile" evidence="4">
    <location>
        <position position="369"/>
    </location>
</feature>
<evidence type="ECO:0000256" key="1">
    <source>
        <dbReference type="ARBA" id="ARBA00022603"/>
    </source>
</evidence>
<feature type="binding site" evidence="4">
    <location>
        <position position="274"/>
    </location>
    <ligand>
        <name>S-adenosyl-L-methionine</name>
        <dbReference type="ChEBI" id="CHEBI:59789"/>
    </ligand>
</feature>
<evidence type="ECO:0000256" key="4">
    <source>
        <dbReference type="PROSITE-ProRule" id="PRU01024"/>
    </source>
</evidence>
<keyword evidence="3 4" id="KW-0949">S-adenosyl-L-methionine</keyword>
<comment type="similarity">
    <text evidence="4">Belongs to the class I-like SAM-binding methyltransferase superfamily. RNA M5U methyltransferase family.</text>
</comment>
<feature type="binding site" evidence="4">
    <location>
        <position position="245"/>
    </location>
    <ligand>
        <name>S-adenosyl-L-methionine</name>
        <dbReference type="ChEBI" id="CHEBI:59789"/>
    </ligand>
</feature>
<feature type="domain" description="TRAM" evidence="5">
    <location>
        <begin position="2"/>
        <end position="61"/>
    </location>
</feature>
<keyword evidence="2 4" id="KW-0808">Transferase</keyword>
<evidence type="ECO:0000313" key="6">
    <source>
        <dbReference type="EMBL" id="TBW22854.1"/>
    </source>
</evidence>
<keyword evidence="1 4" id="KW-0489">Methyltransferase</keyword>
<dbReference type="PROSITE" id="PS51687">
    <property type="entry name" value="SAM_MT_RNA_M5U"/>
    <property type="match status" value="1"/>
</dbReference>
<feature type="binding site" evidence="4">
    <location>
        <position position="342"/>
    </location>
    <ligand>
        <name>S-adenosyl-L-methionine</name>
        <dbReference type="ChEBI" id="CHEBI:59789"/>
    </ligand>
</feature>
<gene>
    <name evidence="6" type="ORF">EZJ44_02835</name>
</gene>
<protein>
    <submittedName>
        <fullName evidence="6">Class I SAM-dependent RNA methyltransferase</fullName>
    </submittedName>
</protein>
<dbReference type="InterPro" id="IPR010280">
    <property type="entry name" value="U5_MeTrfase_fam"/>
</dbReference>
<dbReference type="SUPFAM" id="SSF50249">
    <property type="entry name" value="Nucleic acid-binding proteins"/>
    <property type="match status" value="1"/>
</dbReference>
<evidence type="ECO:0000259" key="5">
    <source>
        <dbReference type="PROSITE" id="PS50926"/>
    </source>
</evidence>
<dbReference type="PANTHER" id="PTHR11061">
    <property type="entry name" value="RNA M5U METHYLTRANSFERASE"/>
    <property type="match status" value="1"/>
</dbReference>
<name>A0A4Q9V187_9ACTO</name>
<dbReference type="GO" id="GO:0070475">
    <property type="term" value="P:rRNA base methylation"/>
    <property type="evidence" value="ECO:0007669"/>
    <property type="project" value="TreeGrafter"/>
</dbReference>
<dbReference type="Pfam" id="PF05958">
    <property type="entry name" value="tRNA_U5-meth_tr"/>
    <property type="match status" value="1"/>
</dbReference>
<dbReference type="InterPro" id="IPR002792">
    <property type="entry name" value="TRAM_dom"/>
</dbReference>
<keyword evidence="7" id="KW-1185">Reference proteome</keyword>
<dbReference type="GO" id="GO:0070041">
    <property type="term" value="F:rRNA (uridine-C5-)-methyltransferase activity"/>
    <property type="evidence" value="ECO:0007669"/>
    <property type="project" value="TreeGrafter"/>
</dbReference>
<accession>A0A4Q9V187</accession>
<organism evidence="6 7">
    <name type="scientific">Arcanobacterium bovis</name>
    <dbReference type="NCBI Taxonomy" id="2529275"/>
    <lineage>
        <taxon>Bacteria</taxon>
        <taxon>Bacillati</taxon>
        <taxon>Actinomycetota</taxon>
        <taxon>Actinomycetes</taxon>
        <taxon>Actinomycetales</taxon>
        <taxon>Actinomycetaceae</taxon>
        <taxon>Arcanobacterium</taxon>
    </lineage>
</organism>
<dbReference type="RefSeq" id="WP_131279921.1">
    <property type="nucleotide sequence ID" value="NZ_JBHSLR010000009.1"/>
</dbReference>
<dbReference type="InterPro" id="IPR029063">
    <property type="entry name" value="SAM-dependent_MTases_sf"/>
</dbReference>
<sequence>MTVRQSDALYTVRITDIAHGGLGVGRIDDRVVFVRGAIPEELVQVELTDQRARFLRGVVVDAIEPSGKRVEHPWTAGAAGVTGAADFGHIDLAWQRELKKQVLLGQIRRIGGESFAEHLAELSVGISQVDDGDGWHWRTRLDLVKMSTGFGMYHERSHDLVPIDAMPLGVWDFDDLDLFGARWDGAIKTGDKVRAVSPSTGENVLCVGNAVFCAPGVRTAVTVEQIVGDDSTMHHYGVHANGFWQMHMRAPKVLLSSVLEGLDIQAGMKVVDLFAGAGLFSVPIAKRVGERGRVLAVEGAKTACVDAAGNLEGMDWAQVRNRRIDSEFIAACVAGADCVVADPPRAGLGIESAQVLAESNAKRIVLVSCDPAAMARDAAAMVRAGRQVRSIQGFDIFPNTHHFEVVTVFE</sequence>
<dbReference type="Pfam" id="PF01938">
    <property type="entry name" value="TRAM"/>
    <property type="match status" value="1"/>
</dbReference>
<feature type="binding site" evidence="4">
    <location>
        <position position="298"/>
    </location>
    <ligand>
        <name>S-adenosyl-L-methionine</name>
        <dbReference type="ChEBI" id="CHEBI:59789"/>
    </ligand>
</feature>
<reference evidence="6 7" key="1">
    <citation type="submission" date="2019-02" db="EMBL/GenBank/DDBJ databases">
        <title>Arcanobacterium bovis sp. nov., isolated from the milk of a cow with mastitis.</title>
        <authorList>
            <person name="Sammra O."/>
            <person name="Foster G."/>
            <person name="Hassan A."/>
            <person name="Alssahen M."/>
            <person name="Laemmler C."/>
            <person name="Borowiak M."/>
            <person name="Malorny B."/>
            <person name="Abdulmawjood A."/>
        </authorList>
    </citation>
    <scope>NUCLEOTIDE SEQUENCE [LARGE SCALE GENOMIC DNA]</scope>
    <source>
        <strain evidence="6 7">C605018/01/1</strain>
    </source>
</reference>
<evidence type="ECO:0000313" key="7">
    <source>
        <dbReference type="Proteomes" id="UP000293036"/>
    </source>
</evidence>
<evidence type="ECO:0000256" key="3">
    <source>
        <dbReference type="ARBA" id="ARBA00022691"/>
    </source>
</evidence>
<dbReference type="Proteomes" id="UP000293036">
    <property type="component" value="Unassembled WGS sequence"/>
</dbReference>
<dbReference type="Gene3D" id="2.40.50.140">
    <property type="entry name" value="Nucleic acid-binding proteins"/>
    <property type="match status" value="1"/>
</dbReference>
<dbReference type="EMBL" id="SJDT01000002">
    <property type="protein sequence ID" value="TBW22854.1"/>
    <property type="molecule type" value="Genomic_DNA"/>
</dbReference>
<comment type="caution">
    <text evidence="6">The sequence shown here is derived from an EMBL/GenBank/DDBJ whole genome shotgun (WGS) entry which is preliminary data.</text>
</comment>
<dbReference type="PANTHER" id="PTHR11061:SF30">
    <property type="entry name" value="TRNA (URACIL(54)-C(5))-METHYLTRANSFERASE"/>
    <property type="match status" value="1"/>
</dbReference>